<gene>
    <name evidence="8" type="ORF">D8I35_18370</name>
</gene>
<organism evidence="8 9">
    <name type="scientific">Corticibacter populi</name>
    <dbReference type="NCBI Taxonomy" id="1550736"/>
    <lineage>
        <taxon>Bacteria</taxon>
        <taxon>Pseudomonadati</taxon>
        <taxon>Pseudomonadota</taxon>
        <taxon>Betaproteobacteria</taxon>
        <taxon>Burkholderiales</taxon>
        <taxon>Comamonadaceae</taxon>
        <taxon>Corticibacter</taxon>
    </lineage>
</organism>
<feature type="transmembrane region" description="Helical" evidence="6">
    <location>
        <begin position="58"/>
        <end position="78"/>
    </location>
</feature>
<dbReference type="PANTHER" id="PTHR30480:SF13">
    <property type="entry name" value="BETA-HEXOSAMINIDASE"/>
    <property type="match status" value="1"/>
</dbReference>
<dbReference type="EC" id="3.2.1.52" evidence="3"/>
<evidence type="ECO:0000256" key="4">
    <source>
        <dbReference type="ARBA" id="ARBA00022801"/>
    </source>
</evidence>
<dbReference type="AlphaFoldDB" id="A0A3M6QHL9"/>
<dbReference type="InterPro" id="IPR050226">
    <property type="entry name" value="NagZ_Beta-hexosaminidase"/>
</dbReference>
<dbReference type="InterPro" id="IPR019800">
    <property type="entry name" value="Glyco_hydro_3_AS"/>
</dbReference>
<dbReference type="GO" id="GO:0009254">
    <property type="term" value="P:peptidoglycan turnover"/>
    <property type="evidence" value="ECO:0007669"/>
    <property type="project" value="TreeGrafter"/>
</dbReference>
<evidence type="ECO:0000256" key="6">
    <source>
        <dbReference type="SAM" id="Phobius"/>
    </source>
</evidence>
<dbReference type="InterPro" id="IPR017853">
    <property type="entry name" value="GH"/>
</dbReference>
<keyword evidence="6" id="KW-1133">Transmembrane helix</keyword>
<dbReference type="PANTHER" id="PTHR30480">
    <property type="entry name" value="BETA-HEXOSAMINIDASE-RELATED"/>
    <property type="match status" value="1"/>
</dbReference>
<accession>A0A3M6QHL9</accession>
<dbReference type="InterPro" id="IPR001764">
    <property type="entry name" value="Glyco_hydro_3_N"/>
</dbReference>
<dbReference type="GO" id="GO:0005975">
    <property type="term" value="P:carbohydrate metabolic process"/>
    <property type="evidence" value="ECO:0007669"/>
    <property type="project" value="InterPro"/>
</dbReference>
<keyword evidence="4 8" id="KW-0378">Hydrolase</keyword>
<dbReference type="EMBL" id="RDQO01000008">
    <property type="protein sequence ID" value="RMX02610.1"/>
    <property type="molecule type" value="Genomic_DNA"/>
</dbReference>
<evidence type="ECO:0000313" key="8">
    <source>
        <dbReference type="EMBL" id="RMX02610.1"/>
    </source>
</evidence>
<dbReference type="OrthoDB" id="9781691at2"/>
<dbReference type="GO" id="GO:0004563">
    <property type="term" value="F:beta-N-acetylhexosaminidase activity"/>
    <property type="evidence" value="ECO:0007669"/>
    <property type="project" value="UniProtKB-EC"/>
</dbReference>
<dbReference type="InterPro" id="IPR036962">
    <property type="entry name" value="Glyco_hydro_3_N_sf"/>
</dbReference>
<proteinExistence type="inferred from homology"/>
<sequence>MRWALPGPPPRRAAMSNDRFRPPTRLRQGLSMLLRALALIVLLALACQIHTPNLLRLRHVGVPALLLVAATGLVWLGWRARRQHVAVTPGAPMRLRQAEALMLALGLAAIMVITGQQAWQWRQARTLVLQASGNEMALAMLGRHFIVGYRDFEEAAQLATRGAIAGIYLSQANVTGRDPLHVRAEIMALQLLRERHGLPPLIVAADQEGGHVQHMSPPLPSRPALSTLLTADGLLAAEDAPPRLAAETLLAAYQQGQQQGADLQALGINLNLGPVADLRPEAGRTATRDRHTRLDLRAISHDPQTVAELSGAYMRGLASRQVGATLKHFPGLAGVAGDTHLHSARLDTPSAVLAERDWLPFRQGMTASGAIMLAHVVLGDVDAQQPASLSPAVVRLLRQDWGYQGLLMTDDLNMGAVYRPYGICAAALRALGAGVDLLLVSYDPEQFYPAMACALQALQRGELQLPHTAQTHQRLVRLLNPAPVRAMAQRVAAHQGDAP</sequence>
<dbReference type="Proteomes" id="UP000278006">
    <property type="component" value="Unassembled WGS sequence"/>
</dbReference>
<dbReference type="SUPFAM" id="SSF51445">
    <property type="entry name" value="(Trans)glycosidases"/>
    <property type="match status" value="1"/>
</dbReference>
<evidence type="ECO:0000256" key="1">
    <source>
        <dbReference type="ARBA" id="ARBA00001231"/>
    </source>
</evidence>
<comment type="caution">
    <text evidence="8">The sequence shown here is derived from an EMBL/GenBank/DDBJ whole genome shotgun (WGS) entry which is preliminary data.</text>
</comment>
<feature type="transmembrane region" description="Helical" evidence="6">
    <location>
        <begin position="99"/>
        <end position="119"/>
    </location>
</feature>
<evidence type="ECO:0000259" key="7">
    <source>
        <dbReference type="Pfam" id="PF00933"/>
    </source>
</evidence>
<dbReference type="Pfam" id="PF00933">
    <property type="entry name" value="Glyco_hydro_3"/>
    <property type="match status" value="1"/>
</dbReference>
<reference evidence="8 9" key="1">
    <citation type="submission" date="2018-10" db="EMBL/GenBank/DDBJ databases">
        <title>Draft genome of Cortibacter populi DSM10536.</title>
        <authorList>
            <person name="Bernier A.-M."/>
            <person name="Bernard K."/>
        </authorList>
    </citation>
    <scope>NUCLEOTIDE SEQUENCE [LARGE SCALE GENOMIC DNA]</scope>
    <source>
        <strain evidence="8 9">DSM 105136</strain>
    </source>
</reference>
<keyword evidence="6" id="KW-0472">Membrane</keyword>
<keyword evidence="9" id="KW-1185">Reference proteome</keyword>
<comment type="catalytic activity">
    <reaction evidence="1">
        <text>Hydrolysis of terminal non-reducing N-acetyl-D-hexosamine residues in N-acetyl-beta-D-hexosaminides.</text>
        <dbReference type="EC" id="3.2.1.52"/>
    </reaction>
</comment>
<feature type="domain" description="Glycoside hydrolase family 3 N-terminal" evidence="7">
    <location>
        <begin position="150"/>
        <end position="478"/>
    </location>
</feature>
<keyword evidence="6" id="KW-0812">Transmembrane</keyword>
<dbReference type="Gene3D" id="3.20.20.300">
    <property type="entry name" value="Glycoside hydrolase, family 3, N-terminal domain"/>
    <property type="match status" value="1"/>
</dbReference>
<name>A0A3M6QHL9_9BURK</name>
<dbReference type="PROSITE" id="PS00775">
    <property type="entry name" value="GLYCOSYL_HYDROL_F3"/>
    <property type="match status" value="1"/>
</dbReference>
<evidence type="ECO:0000256" key="5">
    <source>
        <dbReference type="ARBA" id="ARBA00023295"/>
    </source>
</evidence>
<comment type="similarity">
    <text evidence="2">Belongs to the glycosyl hydrolase 3 family.</text>
</comment>
<keyword evidence="5" id="KW-0326">Glycosidase</keyword>
<evidence type="ECO:0000256" key="2">
    <source>
        <dbReference type="ARBA" id="ARBA00005336"/>
    </source>
</evidence>
<evidence type="ECO:0000256" key="3">
    <source>
        <dbReference type="ARBA" id="ARBA00012663"/>
    </source>
</evidence>
<evidence type="ECO:0000313" key="9">
    <source>
        <dbReference type="Proteomes" id="UP000278006"/>
    </source>
</evidence>
<protein>
    <recommendedName>
        <fullName evidence="3">beta-N-acetylhexosaminidase</fullName>
        <ecNumber evidence="3">3.2.1.52</ecNumber>
    </recommendedName>
</protein>